<protein>
    <submittedName>
        <fullName evidence="3">DUF1009 family protein</fullName>
    </submittedName>
</protein>
<dbReference type="Pfam" id="PF06230">
    <property type="entry name" value="LpxI_C"/>
    <property type="match status" value="1"/>
</dbReference>
<evidence type="ECO:0000313" key="3">
    <source>
        <dbReference type="EMBL" id="MDQ0203088.1"/>
    </source>
</evidence>
<dbReference type="InterPro" id="IPR053174">
    <property type="entry name" value="LpxI"/>
</dbReference>
<dbReference type="InterPro" id="IPR010415">
    <property type="entry name" value="LpxI_C"/>
</dbReference>
<evidence type="ECO:0000259" key="2">
    <source>
        <dbReference type="Pfam" id="PF17930"/>
    </source>
</evidence>
<dbReference type="InterPro" id="IPR043167">
    <property type="entry name" value="LpxI_C_sf"/>
</dbReference>
<proteinExistence type="predicted"/>
<dbReference type="Gene3D" id="3.40.50.20">
    <property type="match status" value="1"/>
</dbReference>
<dbReference type="RefSeq" id="WP_307223073.1">
    <property type="nucleotide sequence ID" value="NZ_CP116940.1"/>
</dbReference>
<dbReference type="Pfam" id="PF17930">
    <property type="entry name" value="LpxI_N"/>
    <property type="match status" value="1"/>
</dbReference>
<keyword evidence="4" id="KW-1185">Reference proteome</keyword>
<dbReference type="InterPro" id="IPR041255">
    <property type="entry name" value="LpxI_N"/>
</dbReference>
<reference evidence="3 4" key="1">
    <citation type="submission" date="2023-07" db="EMBL/GenBank/DDBJ databases">
        <title>Genomic Encyclopedia of Type Strains, Phase IV (KMG-IV): sequencing the most valuable type-strain genomes for metagenomic binning, comparative biology and taxonomic classification.</title>
        <authorList>
            <person name="Goeker M."/>
        </authorList>
    </citation>
    <scope>NUCLEOTIDE SEQUENCE [LARGE SCALE GENOMIC DNA]</scope>
    <source>
        <strain evidence="3 4">DSM 16980</strain>
    </source>
</reference>
<sequence length="268" mass="28730">MEAVGLLAGEGRLPVEFASAAKSAGMKVFAVGLLASSDEALEKASECFVRINVAKLDEIIKFFKDNNINKVTMLGKVTKKLLFNGQHEQIDDRMMKLIMSLKDRNDDTLMLAFVRELAAEGIETVDQTALLKLLMPKAGILSACKPTESESDDIKFGFLTAKKLGELDIGQTVVIKDKAIMALEAIEGTDACILRGGTLAGGGAVVVKTAKPQQDDRFDVPTVGIRTIESMIASDAKVLAVESGKTIIVDREKFLSVANDNGIVVVAI</sequence>
<accession>A0ABT9Y5I3</accession>
<organism evidence="3 4">
    <name type="scientific">Pectinatus haikarae</name>
    <dbReference type="NCBI Taxonomy" id="349096"/>
    <lineage>
        <taxon>Bacteria</taxon>
        <taxon>Bacillati</taxon>
        <taxon>Bacillota</taxon>
        <taxon>Negativicutes</taxon>
        <taxon>Selenomonadales</taxon>
        <taxon>Selenomonadaceae</taxon>
        <taxon>Pectinatus</taxon>
    </lineage>
</organism>
<dbReference type="PANTHER" id="PTHR39962:SF1">
    <property type="entry name" value="LPXI FAMILY PROTEIN"/>
    <property type="match status" value="1"/>
</dbReference>
<dbReference type="Proteomes" id="UP001239167">
    <property type="component" value="Unassembled WGS sequence"/>
</dbReference>
<evidence type="ECO:0000259" key="1">
    <source>
        <dbReference type="Pfam" id="PF06230"/>
    </source>
</evidence>
<name>A0ABT9Y5I3_9FIRM</name>
<evidence type="ECO:0000313" key="4">
    <source>
        <dbReference type="Proteomes" id="UP001239167"/>
    </source>
</evidence>
<feature type="domain" description="LpxI N-terminal" evidence="2">
    <location>
        <begin position="4"/>
        <end position="132"/>
    </location>
</feature>
<comment type="caution">
    <text evidence="3">The sequence shown here is derived from an EMBL/GenBank/DDBJ whole genome shotgun (WGS) entry which is preliminary data.</text>
</comment>
<feature type="domain" description="LpxI C-terminal" evidence="1">
    <location>
        <begin position="138"/>
        <end position="266"/>
    </location>
</feature>
<gene>
    <name evidence="3" type="ORF">J2S01_000795</name>
</gene>
<dbReference type="PANTHER" id="PTHR39962">
    <property type="entry name" value="BLL4848 PROTEIN"/>
    <property type="match status" value="1"/>
</dbReference>
<dbReference type="EMBL" id="JAUSUE010000004">
    <property type="protein sequence ID" value="MDQ0203088.1"/>
    <property type="molecule type" value="Genomic_DNA"/>
</dbReference>
<dbReference type="Gene3D" id="3.40.140.80">
    <property type="match status" value="1"/>
</dbReference>